<sequence>MEVQGRSLLTSSFAHLRRSMHRALLTTVRKMSTRSTTASGSMVYESERAAHEYLQFHFGDSSEVVPYPFAPADALQFLPRCVNDTIVHTKPEQRQRALEIGCAVGRSSFELSRHFDEVIGIDFSQHFIDMANVMKEKGSAPYEAMIHGDIKQTRMARVADDIDRSKVHFEQGDACALGTHLGEFDVVFASNLLCRLPEPKRFLDRLPTLVRPNGVLALISPYSWLEEYTPKEHWIGGTVNSNGIPVDSFSEIQRILSPHFELVERTQYPFMIREHDRKFQWGVSDGTFWRRRS</sequence>
<evidence type="ECO:0000313" key="2">
    <source>
        <dbReference type="EMBL" id="KAF0731819.1"/>
    </source>
</evidence>
<accession>A0A6G0WWF3</accession>
<organism evidence="2 3">
    <name type="scientific">Aphanomyces euteiches</name>
    <dbReference type="NCBI Taxonomy" id="100861"/>
    <lineage>
        <taxon>Eukaryota</taxon>
        <taxon>Sar</taxon>
        <taxon>Stramenopiles</taxon>
        <taxon>Oomycota</taxon>
        <taxon>Saprolegniomycetes</taxon>
        <taxon>Saprolegniales</taxon>
        <taxon>Verrucalvaceae</taxon>
        <taxon>Aphanomyces</taxon>
    </lineage>
</organism>
<reference evidence="2 3" key="1">
    <citation type="submission" date="2019-07" db="EMBL/GenBank/DDBJ databases">
        <title>Genomics analysis of Aphanomyces spp. identifies a new class of oomycete effector associated with host adaptation.</title>
        <authorList>
            <person name="Gaulin E."/>
        </authorList>
    </citation>
    <scope>NUCLEOTIDE SEQUENCE [LARGE SCALE GENOMIC DNA]</scope>
    <source>
        <strain evidence="2 3">ATCC 201684</strain>
    </source>
</reference>
<feature type="domain" description="Methyltransferase type 11" evidence="1">
    <location>
        <begin position="98"/>
        <end position="217"/>
    </location>
</feature>
<dbReference type="EMBL" id="VJMJ01000140">
    <property type="protein sequence ID" value="KAF0731819.1"/>
    <property type="molecule type" value="Genomic_DNA"/>
</dbReference>
<dbReference type="Gene3D" id="3.40.50.150">
    <property type="entry name" value="Vaccinia Virus protein VP39"/>
    <property type="match status" value="1"/>
</dbReference>
<dbReference type="AlphaFoldDB" id="A0A6G0WWF3"/>
<dbReference type="Proteomes" id="UP000481153">
    <property type="component" value="Unassembled WGS sequence"/>
</dbReference>
<dbReference type="SUPFAM" id="SSF53335">
    <property type="entry name" value="S-adenosyl-L-methionine-dependent methyltransferases"/>
    <property type="match status" value="1"/>
</dbReference>
<proteinExistence type="predicted"/>
<dbReference type="CDD" id="cd02440">
    <property type="entry name" value="AdoMet_MTases"/>
    <property type="match status" value="1"/>
</dbReference>
<dbReference type="NCBIfam" id="TIGR04345">
    <property type="entry name" value="ovoA_Cterm"/>
    <property type="match status" value="1"/>
</dbReference>
<protein>
    <recommendedName>
        <fullName evidence="1">Methyltransferase type 11 domain-containing protein</fullName>
    </recommendedName>
</protein>
<evidence type="ECO:0000313" key="3">
    <source>
        <dbReference type="Proteomes" id="UP000481153"/>
    </source>
</evidence>
<comment type="caution">
    <text evidence="2">The sequence shown here is derived from an EMBL/GenBank/DDBJ whole genome shotgun (WGS) entry which is preliminary data.</text>
</comment>
<dbReference type="VEuPathDB" id="FungiDB:AeMF1_010540"/>
<name>A0A6G0WWF3_9STRA</name>
<dbReference type="InterPro" id="IPR029063">
    <property type="entry name" value="SAM-dependent_MTases_sf"/>
</dbReference>
<dbReference type="GO" id="GO:0008757">
    <property type="term" value="F:S-adenosylmethionine-dependent methyltransferase activity"/>
    <property type="evidence" value="ECO:0007669"/>
    <property type="project" value="InterPro"/>
</dbReference>
<dbReference type="PANTHER" id="PTHR45445:SF2">
    <property type="entry name" value="METHYLTRANSFERASE TYPE 11 DOMAIN-CONTAINING PROTEIN"/>
    <property type="match status" value="1"/>
</dbReference>
<gene>
    <name evidence="2" type="ORF">Ae201684_011117</name>
</gene>
<dbReference type="InterPro" id="IPR013216">
    <property type="entry name" value="Methyltransf_11"/>
</dbReference>
<dbReference type="InterPro" id="IPR027625">
    <property type="entry name" value="OvoA_Cterm"/>
</dbReference>
<dbReference type="Pfam" id="PF08241">
    <property type="entry name" value="Methyltransf_11"/>
    <property type="match status" value="1"/>
</dbReference>
<evidence type="ECO:0000259" key="1">
    <source>
        <dbReference type="Pfam" id="PF08241"/>
    </source>
</evidence>
<dbReference type="PANTHER" id="PTHR45445">
    <property type="match status" value="1"/>
</dbReference>
<keyword evidence="3" id="KW-1185">Reference proteome</keyword>